<dbReference type="Proteomes" id="UP001517247">
    <property type="component" value="Unassembled WGS sequence"/>
</dbReference>
<reference evidence="3 4" key="1">
    <citation type="submission" date="2024-12" db="EMBL/GenBank/DDBJ databases">
        <authorList>
            <person name="Hu S."/>
        </authorList>
    </citation>
    <scope>NUCLEOTIDE SEQUENCE [LARGE SCALE GENOMIC DNA]</scope>
    <source>
        <strain evidence="3 4">THG-T11</strain>
    </source>
</reference>
<accession>A0ABW9J576</accession>
<dbReference type="PANTHER" id="PTHR46825">
    <property type="entry name" value="D-ALANYL-D-ALANINE-CARBOXYPEPTIDASE/ENDOPEPTIDASE AMPH"/>
    <property type="match status" value="1"/>
</dbReference>
<dbReference type="InterPro" id="IPR001466">
    <property type="entry name" value="Beta-lactam-related"/>
</dbReference>
<dbReference type="EC" id="3.-.-.-" evidence="3"/>
<dbReference type="Gene3D" id="3.40.710.10">
    <property type="entry name" value="DD-peptidase/beta-lactamase superfamily"/>
    <property type="match status" value="1"/>
</dbReference>
<dbReference type="PANTHER" id="PTHR46825:SF9">
    <property type="entry name" value="BETA-LACTAMASE-RELATED DOMAIN-CONTAINING PROTEIN"/>
    <property type="match status" value="1"/>
</dbReference>
<keyword evidence="3" id="KW-0378">Hydrolase</keyword>
<dbReference type="Pfam" id="PF00144">
    <property type="entry name" value="Beta-lactamase"/>
    <property type="match status" value="1"/>
</dbReference>
<sequence length="446" mass="50710">MKKTTTYLVLVCLYVLGSKTGFAQKKLDDYFDHLFKNKKFMGSVAVLHNDSVFYAKSVGHLASDSKQLINRNTKFRIGSITKTFTAALVLKATEEQKLKLNEKLDLYYPTIENASKITVEQLLRHRSGIFNFTDGADARVWEQKFHTEPELLDYLTKGKSVFEPGTEYQYSNSNYVLLSFILQKIYKKTFAEILEEKICKPLGLKNTYYTFEVDTARNEALSYNIQDTYVKNAAVNFSNHPGGGGMVSTAIDVNRFLFALFNEKLISKQSLEMMLPLNKGEYGMGIIKMYTDSPAGYKHGGRVENYISDYWYFPKENLGVVTLSSAINIDMDMINMALLRYAFGTQPSSPNFEAISGISVAEFAKIKGTYINTSKNNTVTISSNGEHMVFQGSGIGQDYIDFEYTGNHTFKYEEIVLKFLPQKKEMHLKQGDISEVYQMRNSYLAQ</sequence>
<feature type="chain" id="PRO_5046599526" evidence="1">
    <location>
        <begin position="24"/>
        <end position="446"/>
    </location>
</feature>
<evidence type="ECO:0000313" key="4">
    <source>
        <dbReference type="Proteomes" id="UP001517247"/>
    </source>
</evidence>
<name>A0ABW9J576_9SPHI</name>
<gene>
    <name evidence="3" type="ORF">E6A44_007205</name>
</gene>
<evidence type="ECO:0000256" key="1">
    <source>
        <dbReference type="SAM" id="SignalP"/>
    </source>
</evidence>
<dbReference type="InterPro" id="IPR050491">
    <property type="entry name" value="AmpC-like"/>
</dbReference>
<feature type="domain" description="Beta-lactamase-related" evidence="2">
    <location>
        <begin position="42"/>
        <end position="325"/>
    </location>
</feature>
<comment type="caution">
    <text evidence="3">The sequence shown here is derived from an EMBL/GenBank/DDBJ whole genome shotgun (WGS) entry which is preliminary data.</text>
</comment>
<dbReference type="RefSeq" id="WP_138722466.1">
    <property type="nucleotide sequence ID" value="NZ_SSHJ02000005.1"/>
</dbReference>
<organism evidence="3 4">
    <name type="scientific">Pedobacter ureilyticus</name>
    <dbReference type="NCBI Taxonomy" id="1393051"/>
    <lineage>
        <taxon>Bacteria</taxon>
        <taxon>Pseudomonadati</taxon>
        <taxon>Bacteroidota</taxon>
        <taxon>Sphingobacteriia</taxon>
        <taxon>Sphingobacteriales</taxon>
        <taxon>Sphingobacteriaceae</taxon>
        <taxon>Pedobacter</taxon>
    </lineage>
</organism>
<keyword evidence="4" id="KW-1185">Reference proteome</keyword>
<dbReference type="EMBL" id="SSHJ02000005">
    <property type="protein sequence ID" value="MFN0255355.1"/>
    <property type="molecule type" value="Genomic_DNA"/>
</dbReference>
<dbReference type="InterPro" id="IPR012338">
    <property type="entry name" value="Beta-lactam/transpept-like"/>
</dbReference>
<proteinExistence type="predicted"/>
<dbReference type="GO" id="GO:0016787">
    <property type="term" value="F:hydrolase activity"/>
    <property type="evidence" value="ECO:0007669"/>
    <property type="project" value="UniProtKB-KW"/>
</dbReference>
<keyword evidence="1" id="KW-0732">Signal</keyword>
<dbReference type="SUPFAM" id="SSF56601">
    <property type="entry name" value="beta-lactamase/transpeptidase-like"/>
    <property type="match status" value="1"/>
</dbReference>
<protein>
    <submittedName>
        <fullName evidence="3">Serine hydrolase domain-containing protein</fullName>
        <ecNumber evidence="3">3.-.-.-</ecNumber>
    </submittedName>
</protein>
<evidence type="ECO:0000259" key="2">
    <source>
        <dbReference type="Pfam" id="PF00144"/>
    </source>
</evidence>
<evidence type="ECO:0000313" key="3">
    <source>
        <dbReference type="EMBL" id="MFN0255355.1"/>
    </source>
</evidence>
<feature type="signal peptide" evidence="1">
    <location>
        <begin position="1"/>
        <end position="23"/>
    </location>
</feature>